<evidence type="ECO:0000259" key="3">
    <source>
        <dbReference type="PROSITE" id="PS50977"/>
    </source>
</evidence>
<gene>
    <name evidence="4" type="ORF">C3942_21650</name>
</gene>
<dbReference type="Pfam" id="PF00440">
    <property type="entry name" value="TetR_N"/>
    <property type="match status" value="1"/>
</dbReference>
<dbReference type="SUPFAM" id="SSF46689">
    <property type="entry name" value="Homeodomain-like"/>
    <property type="match status" value="1"/>
</dbReference>
<dbReference type="OrthoDB" id="5705802at2"/>
<dbReference type="InterPro" id="IPR050624">
    <property type="entry name" value="HTH-type_Tx_Regulator"/>
</dbReference>
<name>A0A2S5TAE6_9GAMM</name>
<dbReference type="AlphaFoldDB" id="A0A2S5TAE6"/>
<evidence type="ECO:0000256" key="2">
    <source>
        <dbReference type="PROSITE-ProRule" id="PRU00335"/>
    </source>
</evidence>
<feature type="DNA-binding region" description="H-T-H motif" evidence="2">
    <location>
        <begin position="42"/>
        <end position="61"/>
    </location>
</feature>
<organism evidence="4 5">
    <name type="scientific">Solimonas fluminis</name>
    <dbReference type="NCBI Taxonomy" id="2086571"/>
    <lineage>
        <taxon>Bacteria</taxon>
        <taxon>Pseudomonadati</taxon>
        <taxon>Pseudomonadota</taxon>
        <taxon>Gammaproteobacteria</taxon>
        <taxon>Nevskiales</taxon>
        <taxon>Nevskiaceae</taxon>
        <taxon>Solimonas</taxon>
    </lineage>
</organism>
<dbReference type="GO" id="GO:0003677">
    <property type="term" value="F:DNA binding"/>
    <property type="evidence" value="ECO:0007669"/>
    <property type="project" value="UniProtKB-UniRule"/>
</dbReference>
<dbReference type="PANTHER" id="PTHR43479:SF11">
    <property type="entry name" value="ACREF_ENVCD OPERON REPRESSOR-RELATED"/>
    <property type="match status" value="1"/>
</dbReference>
<dbReference type="PROSITE" id="PS50977">
    <property type="entry name" value="HTH_TETR_2"/>
    <property type="match status" value="1"/>
</dbReference>
<dbReference type="RefSeq" id="WP_104232455.1">
    <property type="nucleotide sequence ID" value="NZ_PSNW01000022.1"/>
</dbReference>
<dbReference type="InterPro" id="IPR009057">
    <property type="entry name" value="Homeodomain-like_sf"/>
</dbReference>
<protein>
    <submittedName>
        <fullName evidence="4">TetR/AcrR family transcriptional regulator</fullName>
    </submittedName>
</protein>
<evidence type="ECO:0000313" key="4">
    <source>
        <dbReference type="EMBL" id="PPE71818.1"/>
    </source>
</evidence>
<dbReference type="PANTHER" id="PTHR43479">
    <property type="entry name" value="ACREF/ENVCD OPERON REPRESSOR-RELATED"/>
    <property type="match status" value="1"/>
</dbReference>
<evidence type="ECO:0000313" key="5">
    <source>
        <dbReference type="Proteomes" id="UP000238220"/>
    </source>
</evidence>
<evidence type="ECO:0000256" key="1">
    <source>
        <dbReference type="ARBA" id="ARBA00023125"/>
    </source>
</evidence>
<reference evidence="4 5" key="1">
    <citation type="submission" date="2018-02" db="EMBL/GenBank/DDBJ databases">
        <title>Genome sequencing of Solimonas sp. HR-BB.</title>
        <authorList>
            <person name="Lee Y."/>
            <person name="Jeon C.O."/>
        </authorList>
    </citation>
    <scope>NUCLEOTIDE SEQUENCE [LARGE SCALE GENOMIC DNA]</scope>
    <source>
        <strain evidence="4 5">HR-BB</strain>
    </source>
</reference>
<keyword evidence="5" id="KW-1185">Reference proteome</keyword>
<sequence length="201" mass="22286">MTNKIYRPHLSTASDARAVRTREALRAALLDLLESKPLDQITIRDIAAGAGIGYTTFFRHHPTKESLLDDLAAAQIRSLIELVMPVMDARSARAGSEALFTYVEQHRALWTTLLNGGAAGALRAELLRVSMEIAAERSPPRTWPPFEVVTLLVVSGTLELLSWWLRQPRPLPIREIAEIHHRNVVEPALVPGRKPPARGKA</sequence>
<dbReference type="Proteomes" id="UP000238220">
    <property type="component" value="Unassembled WGS sequence"/>
</dbReference>
<dbReference type="EMBL" id="PSNW01000022">
    <property type="protein sequence ID" value="PPE71818.1"/>
    <property type="molecule type" value="Genomic_DNA"/>
</dbReference>
<comment type="caution">
    <text evidence="4">The sequence shown here is derived from an EMBL/GenBank/DDBJ whole genome shotgun (WGS) entry which is preliminary data.</text>
</comment>
<dbReference type="InterPro" id="IPR001647">
    <property type="entry name" value="HTH_TetR"/>
</dbReference>
<feature type="domain" description="HTH tetR-type" evidence="3">
    <location>
        <begin position="19"/>
        <end position="79"/>
    </location>
</feature>
<accession>A0A2S5TAE6</accession>
<proteinExistence type="predicted"/>
<dbReference type="Gene3D" id="1.10.357.10">
    <property type="entry name" value="Tetracycline Repressor, domain 2"/>
    <property type="match status" value="1"/>
</dbReference>
<keyword evidence="1 2" id="KW-0238">DNA-binding</keyword>